<dbReference type="AlphaFoldDB" id="A0A4R1ESY1"/>
<accession>A0A4R1ESY1</accession>
<name>A0A4R1ESY1_9GAMM</name>
<evidence type="ECO:0000313" key="2">
    <source>
        <dbReference type="Proteomes" id="UP000294887"/>
    </source>
</evidence>
<dbReference type="Proteomes" id="UP000294887">
    <property type="component" value="Unassembled WGS sequence"/>
</dbReference>
<sequence length="204" mass="23343">MLILFVVSLFFFWMIYREIKSHQALDTFSKGYIAVLFILGVLSCKPILDHWRFESLLSSKATLLADGKPAHVKCATVFQSVYDKFGLAGTGNPVTGEIVLQYPTCNDLRDYLEDPETANTREITSLHVFTHEAMHVRGEMNEQKTDCQAIQRNVRAARMLGVLHHVAEQNARDYYDGAYRFHPYFSEKCAKGKELDENLSEAIW</sequence>
<gene>
    <name evidence="1" type="ORF">EV695_2677</name>
</gene>
<evidence type="ECO:0000313" key="1">
    <source>
        <dbReference type="EMBL" id="TCJ84717.1"/>
    </source>
</evidence>
<protein>
    <submittedName>
        <fullName evidence="1">Uncharacterized protein</fullName>
    </submittedName>
</protein>
<dbReference type="RefSeq" id="WP_131906456.1">
    <property type="nucleotide sequence ID" value="NZ_BAAAFU010000006.1"/>
</dbReference>
<dbReference type="OrthoDB" id="5642467at2"/>
<dbReference type="EMBL" id="SMFQ01000004">
    <property type="protein sequence ID" value="TCJ84717.1"/>
    <property type="molecule type" value="Genomic_DNA"/>
</dbReference>
<keyword evidence="2" id="KW-1185">Reference proteome</keyword>
<organism evidence="1 2">
    <name type="scientific">Cocleimonas flava</name>
    <dbReference type="NCBI Taxonomy" id="634765"/>
    <lineage>
        <taxon>Bacteria</taxon>
        <taxon>Pseudomonadati</taxon>
        <taxon>Pseudomonadota</taxon>
        <taxon>Gammaproteobacteria</taxon>
        <taxon>Thiotrichales</taxon>
        <taxon>Thiotrichaceae</taxon>
        <taxon>Cocleimonas</taxon>
    </lineage>
</organism>
<comment type="caution">
    <text evidence="1">The sequence shown here is derived from an EMBL/GenBank/DDBJ whole genome shotgun (WGS) entry which is preliminary data.</text>
</comment>
<proteinExistence type="predicted"/>
<reference evidence="1 2" key="1">
    <citation type="submission" date="2019-03" db="EMBL/GenBank/DDBJ databases">
        <title>Genomic Encyclopedia of Type Strains, Phase IV (KMG-IV): sequencing the most valuable type-strain genomes for metagenomic binning, comparative biology and taxonomic classification.</title>
        <authorList>
            <person name="Goeker M."/>
        </authorList>
    </citation>
    <scope>NUCLEOTIDE SEQUENCE [LARGE SCALE GENOMIC DNA]</scope>
    <source>
        <strain evidence="1 2">DSM 24830</strain>
    </source>
</reference>